<gene>
    <name evidence="1" type="ORF">JD292_07475</name>
</gene>
<accession>A0A934QCG2</accession>
<reference evidence="1" key="1">
    <citation type="submission" date="2020-12" db="EMBL/GenBank/DDBJ databases">
        <title>Leucobacter sp. CAS2, isolated from Chromium sludge.</title>
        <authorList>
            <person name="Xu Z."/>
        </authorList>
    </citation>
    <scope>NUCLEOTIDE SEQUENCE</scope>
    <source>
        <strain evidence="1">CSA2</strain>
    </source>
</reference>
<keyword evidence="2" id="KW-1185">Reference proteome</keyword>
<evidence type="ECO:0000313" key="1">
    <source>
        <dbReference type="EMBL" id="MBK0421913.1"/>
    </source>
</evidence>
<comment type="caution">
    <text evidence="1">The sequence shown here is derived from an EMBL/GenBank/DDBJ whole genome shotgun (WGS) entry which is preliminary data.</text>
</comment>
<sequence length="252" mass="27014">MNARVETRRGGFRGPALGVVVPFDMELDRELWRWLPEDVDLLITRTPYVDDAVTIEFARELTHGAAIPVAVRSVVAGRARVVAYACTSASFVGGRGGEAVLRETMTGAGAQEAITTSGAIIEALSALGARRVAVATPYLPELSALLDRYLAEWGIEVAVHMALGLDRAIWEVSSARIAALVREVDRPEADAIVLSCTNLPSYELIAPLEEELGKPIVTANQATMWAALGRMGRAPVGEGQALASREWVPLGR</sequence>
<dbReference type="InterPro" id="IPR026286">
    <property type="entry name" value="MaiA/AMDase"/>
</dbReference>
<proteinExistence type="predicted"/>
<dbReference type="Proteomes" id="UP000618733">
    <property type="component" value="Unassembled WGS sequence"/>
</dbReference>
<evidence type="ECO:0000313" key="2">
    <source>
        <dbReference type="Proteomes" id="UP000618733"/>
    </source>
</evidence>
<dbReference type="InterPro" id="IPR053714">
    <property type="entry name" value="Iso_Racemase_Enz_sf"/>
</dbReference>
<dbReference type="PANTHER" id="PTHR40267">
    <property type="entry name" value="BLR3294 PROTEIN"/>
    <property type="match status" value="1"/>
</dbReference>
<dbReference type="PANTHER" id="PTHR40267:SF1">
    <property type="entry name" value="BLR3294 PROTEIN"/>
    <property type="match status" value="1"/>
</dbReference>
<dbReference type="EMBL" id="JAEHOI010000006">
    <property type="protein sequence ID" value="MBK0421913.1"/>
    <property type="molecule type" value="Genomic_DNA"/>
</dbReference>
<dbReference type="Gene3D" id="3.40.50.12500">
    <property type="match status" value="1"/>
</dbReference>
<dbReference type="PIRSF" id="PIRSF015736">
    <property type="entry name" value="MI"/>
    <property type="match status" value="1"/>
</dbReference>
<organism evidence="1 2">
    <name type="scientific">Leucobacter edaphi</name>
    <dbReference type="NCBI Taxonomy" id="2796472"/>
    <lineage>
        <taxon>Bacteria</taxon>
        <taxon>Bacillati</taxon>
        <taxon>Actinomycetota</taxon>
        <taxon>Actinomycetes</taxon>
        <taxon>Micrococcales</taxon>
        <taxon>Microbacteriaceae</taxon>
        <taxon>Leucobacter</taxon>
    </lineage>
</organism>
<protein>
    <submittedName>
        <fullName evidence="1">Aspartate/glutamate racemase family protein</fullName>
    </submittedName>
</protein>
<name>A0A934QCG2_9MICO</name>
<dbReference type="Pfam" id="PF17645">
    <property type="entry name" value="Amdase"/>
    <property type="match status" value="1"/>
</dbReference>
<dbReference type="RefSeq" id="WP_200132117.1">
    <property type="nucleotide sequence ID" value="NZ_JAEHOI010000006.1"/>
</dbReference>
<dbReference type="AlphaFoldDB" id="A0A934QCG2"/>